<reference evidence="1 2" key="1">
    <citation type="submission" date="2019-10" db="EMBL/GenBank/DDBJ databases">
        <title>Genome sequencing of Lactobacillus manihotivorans.</title>
        <authorList>
            <person name="Kim K."/>
        </authorList>
    </citation>
    <scope>NUCLEOTIDE SEQUENCE [LARGE SCALE GENOMIC DNA]</scope>
    <source>
        <strain evidence="1 2">LM010</strain>
    </source>
</reference>
<dbReference type="RefSeq" id="WP_056963497.1">
    <property type="nucleotide sequence ID" value="NZ_CP045068.1"/>
</dbReference>
<proteinExistence type="predicted"/>
<accession>A0A5P8JU14</accession>
<dbReference type="EMBL" id="CP045068">
    <property type="protein sequence ID" value="QFQ92548.1"/>
    <property type="molecule type" value="Genomic_DNA"/>
</dbReference>
<evidence type="ECO:0000313" key="1">
    <source>
        <dbReference type="EMBL" id="QFQ92548.1"/>
    </source>
</evidence>
<sequence>MNEVTTKDYTAIKKELKEHRRVCHLTKLEFQAILSAYAANDWQAVYSTRLYKNYGGEYCLLLELIARRTTATPA</sequence>
<dbReference type="AlphaFoldDB" id="A0A5P8JU14"/>
<evidence type="ECO:0000313" key="2">
    <source>
        <dbReference type="Proteomes" id="UP000388452"/>
    </source>
</evidence>
<organism evidence="1 2">
    <name type="scientific">Lacticaseibacillus manihotivorans</name>
    <dbReference type="NCBI Taxonomy" id="88233"/>
    <lineage>
        <taxon>Bacteria</taxon>
        <taxon>Bacillati</taxon>
        <taxon>Bacillota</taxon>
        <taxon>Bacilli</taxon>
        <taxon>Lactobacillales</taxon>
        <taxon>Lactobacillaceae</taxon>
        <taxon>Lacticaseibacillus</taxon>
    </lineage>
</organism>
<name>A0A5P8JU14_9LACO</name>
<protein>
    <submittedName>
        <fullName evidence="1">Uncharacterized protein</fullName>
    </submittedName>
</protein>
<dbReference type="Proteomes" id="UP000388452">
    <property type="component" value="Chromosome"/>
</dbReference>
<gene>
    <name evidence="1" type="ORF">LM010_14645</name>
</gene>